<dbReference type="InterPro" id="IPR053197">
    <property type="entry name" value="F-box_SCFL_complex_component"/>
</dbReference>
<dbReference type="Proteomes" id="UP001341281">
    <property type="component" value="Chromosome 10"/>
</dbReference>
<evidence type="ECO:0000259" key="2">
    <source>
        <dbReference type="Pfam" id="PF00646"/>
    </source>
</evidence>
<proteinExistence type="predicted"/>
<protein>
    <recommendedName>
        <fullName evidence="2">F-box domain-containing protein</fullName>
    </recommendedName>
</protein>
<dbReference type="EMBL" id="CP144754">
    <property type="protein sequence ID" value="WVZ98961.1"/>
    <property type="molecule type" value="Genomic_DNA"/>
</dbReference>
<evidence type="ECO:0000313" key="3">
    <source>
        <dbReference type="EMBL" id="WVZ98961.1"/>
    </source>
</evidence>
<organism evidence="3 4">
    <name type="scientific">Paspalum notatum var. saurae</name>
    <dbReference type="NCBI Taxonomy" id="547442"/>
    <lineage>
        <taxon>Eukaryota</taxon>
        <taxon>Viridiplantae</taxon>
        <taxon>Streptophyta</taxon>
        <taxon>Embryophyta</taxon>
        <taxon>Tracheophyta</taxon>
        <taxon>Spermatophyta</taxon>
        <taxon>Magnoliopsida</taxon>
        <taxon>Liliopsida</taxon>
        <taxon>Poales</taxon>
        <taxon>Poaceae</taxon>
        <taxon>PACMAD clade</taxon>
        <taxon>Panicoideae</taxon>
        <taxon>Andropogonodae</taxon>
        <taxon>Paspaleae</taxon>
        <taxon>Paspalinae</taxon>
        <taxon>Paspalum</taxon>
    </lineage>
</organism>
<dbReference type="SUPFAM" id="SSF81383">
    <property type="entry name" value="F-box domain"/>
    <property type="match status" value="1"/>
</dbReference>
<dbReference type="PANTHER" id="PTHR34223:SF107">
    <property type="entry name" value="F-BOX DOMAIN-CONTAINING PROTEIN"/>
    <property type="match status" value="1"/>
</dbReference>
<dbReference type="Gene3D" id="1.20.1280.50">
    <property type="match status" value="1"/>
</dbReference>
<name>A0AAQ3XGK7_PASNO</name>
<dbReference type="InterPro" id="IPR053781">
    <property type="entry name" value="F-box_AtFBL13-like"/>
</dbReference>
<keyword evidence="4" id="KW-1185">Reference proteome</keyword>
<dbReference type="Pfam" id="PF00646">
    <property type="entry name" value="F-box"/>
    <property type="match status" value="1"/>
</dbReference>
<feature type="domain" description="F-box" evidence="2">
    <location>
        <begin position="24"/>
        <end position="56"/>
    </location>
</feature>
<feature type="region of interest" description="Disordered" evidence="1">
    <location>
        <begin position="1"/>
        <end position="23"/>
    </location>
</feature>
<dbReference type="AlphaFoldDB" id="A0AAQ3XGK7"/>
<dbReference type="CDD" id="cd22160">
    <property type="entry name" value="F-box_AtFBL13-like"/>
    <property type="match status" value="1"/>
</dbReference>
<sequence>MPPGTSGVNGAKAPRESSESGVDSLPDGILQHIIGFLPARDAVRTCVLAQRWRDLWMLATRLRITAATDDDMEELREFVDHLFLLRGIAPLETCEMRFHSIVDADTFSSYDVVRVNLWFQHAVRCQIRVLRFAMTGKFAYCELIATRLVSQYLMELELVGMVVKQSFLNLSGCPALELLLLDESDLRCVKKISSESLKRLSISCCFFNKSFRTHIVAPCLVSLQIDGNVNKTPVLESMPSLVNASVRIVRIDGVDVDSCNNCDSGDCDSCHSIIHGNSSCVLLEGLSKAKNLALVTESKTGSDPKMVVKGSHIPGQKTGAISKYLEIVEVKCDVVDDKVYKVSVSSRRESKGMPLDILPLN</sequence>
<reference evidence="3 4" key="1">
    <citation type="submission" date="2024-02" db="EMBL/GenBank/DDBJ databases">
        <title>High-quality chromosome-scale genome assembly of Pensacola bahiagrass (Paspalum notatum Flugge var. saurae).</title>
        <authorList>
            <person name="Vega J.M."/>
            <person name="Podio M."/>
            <person name="Orjuela J."/>
            <person name="Siena L.A."/>
            <person name="Pessino S.C."/>
            <person name="Combes M.C."/>
            <person name="Mariac C."/>
            <person name="Albertini E."/>
            <person name="Pupilli F."/>
            <person name="Ortiz J.P.A."/>
            <person name="Leblanc O."/>
        </authorList>
    </citation>
    <scope>NUCLEOTIDE SEQUENCE [LARGE SCALE GENOMIC DNA]</scope>
    <source>
        <strain evidence="3">R1</strain>
        <tissue evidence="3">Leaf</tissue>
    </source>
</reference>
<evidence type="ECO:0000256" key="1">
    <source>
        <dbReference type="SAM" id="MobiDB-lite"/>
    </source>
</evidence>
<accession>A0AAQ3XGK7</accession>
<evidence type="ECO:0000313" key="4">
    <source>
        <dbReference type="Proteomes" id="UP001341281"/>
    </source>
</evidence>
<dbReference type="InterPro" id="IPR036047">
    <property type="entry name" value="F-box-like_dom_sf"/>
</dbReference>
<dbReference type="InterPro" id="IPR001810">
    <property type="entry name" value="F-box_dom"/>
</dbReference>
<dbReference type="PANTHER" id="PTHR34223">
    <property type="entry name" value="OS11G0201299 PROTEIN"/>
    <property type="match status" value="1"/>
</dbReference>
<gene>
    <name evidence="3" type="ORF">U9M48_044331</name>
</gene>